<dbReference type="EMBL" id="AFOJ01000002">
    <property type="protein sequence ID" value="EGM53008.1"/>
    <property type="molecule type" value="Genomic_DNA"/>
</dbReference>
<sequence>MHQLAVADAVHTSCSVDTSNPQLAEVGLVLSTITESVLV</sequence>
<name>F7QXJ0_9LACO</name>
<accession>F7QXJ0</accession>
<reference evidence="1 2" key="1">
    <citation type="journal article" date="2011" name="J. Bacteriol.">
        <title>Genome Sequence of Lactobacillus ruminis SPM0211, Isolated from a Fecal Sample from a Healthy Korean.</title>
        <authorList>
            <person name="Lee S."/>
            <person name="Cho Y.J."/>
            <person name="Lee A.H."/>
            <person name="Chun J."/>
            <person name="Ha N.J."/>
            <person name="Ko G."/>
        </authorList>
    </citation>
    <scope>NUCLEOTIDE SEQUENCE [LARGE SCALE GENOMIC DNA]</scope>
    <source>
        <strain evidence="1 2">SPM0211</strain>
    </source>
</reference>
<comment type="caution">
    <text evidence="1">The sequence shown here is derived from an EMBL/GenBank/DDBJ whole genome shotgun (WGS) entry which is preliminary data.</text>
</comment>
<evidence type="ECO:0000313" key="1">
    <source>
        <dbReference type="EMBL" id="EGM53008.1"/>
    </source>
</evidence>
<protein>
    <submittedName>
        <fullName evidence="1">Uncharacterized protein</fullName>
    </submittedName>
</protein>
<dbReference type="Proteomes" id="UP000002971">
    <property type="component" value="Unassembled WGS sequence"/>
</dbReference>
<evidence type="ECO:0000313" key="2">
    <source>
        <dbReference type="Proteomes" id="UP000002971"/>
    </source>
</evidence>
<gene>
    <name evidence="1" type="ORF">LRU_00145</name>
</gene>
<dbReference type="AlphaFoldDB" id="F7QXJ0"/>
<organism evidence="1 2">
    <name type="scientific">Ligilactobacillus ruminis SPM0211</name>
    <dbReference type="NCBI Taxonomy" id="1040964"/>
    <lineage>
        <taxon>Bacteria</taxon>
        <taxon>Bacillati</taxon>
        <taxon>Bacillota</taxon>
        <taxon>Bacilli</taxon>
        <taxon>Lactobacillales</taxon>
        <taxon>Lactobacillaceae</taxon>
        <taxon>Ligilactobacillus</taxon>
    </lineage>
</organism>
<proteinExistence type="predicted"/>